<dbReference type="PROSITE" id="PS50878">
    <property type="entry name" value="RT_POL"/>
    <property type="match status" value="1"/>
</dbReference>
<evidence type="ECO:0000313" key="3">
    <source>
        <dbReference type="EMBL" id="OLQ09658.1"/>
    </source>
</evidence>
<evidence type="ECO:0000313" key="4">
    <source>
        <dbReference type="Proteomes" id="UP000186817"/>
    </source>
</evidence>
<dbReference type="OrthoDB" id="444382at2759"/>
<dbReference type="Proteomes" id="UP000186817">
    <property type="component" value="Unassembled WGS sequence"/>
</dbReference>
<dbReference type="EMBL" id="LSRX01000093">
    <property type="protein sequence ID" value="OLQ09658.1"/>
    <property type="molecule type" value="Genomic_DNA"/>
</dbReference>
<dbReference type="InterPro" id="IPR000477">
    <property type="entry name" value="RT_dom"/>
</dbReference>
<gene>
    <name evidence="3" type="ORF">AK812_SmicGene6759</name>
</gene>
<reference evidence="3 4" key="1">
    <citation type="submission" date="2016-02" db="EMBL/GenBank/DDBJ databases">
        <title>Genome analysis of coral dinoflagellate symbionts highlights evolutionary adaptations to a symbiotic lifestyle.</title>
        <authorList>
            <person name="Aranda M."/>
            <person name="Li Y."/>
            <person name="Liew Y.J."/>
            <person name="Baumgarten S."/>
            <person name="Simakov O."/>
            <person name="Wilson M."/>
            <person name="Piel J."/>
            <person name="Ashoor H."/>
            <person name="Bougouffa S."/>
            <person name="Bajic V.B."/>
            <person name="Ryu T."/>
            <person name="Ravasi T."/>
            <person name="Bayer T."/>
            <person name="Micklem G."/>
            <person name="Kim H."/>
            <person name="Bhak J."/>
            <person name="Lajeunesse T.C."/>
            <person name="Voolstra C.R."/>
        </authorList>
    </citation>
    <scope>NUCLEOTIDE SEQUENCE [LARGE SCALE GENOMIC DNA]</scope>
    <source>
        <strain evidence="3 4">CCMP2467</strain>
    </source>
</reference>
<evidence type="ECO:0000256" key="1">
    <source>
        <dbReference type="SAM" id="MobiDB-lite"/>
    </source>
</evidence>
<proteinExistence type="predicted"/>
<comment type="caution">
    <text evidence="3">The sequence shown here is derived from an EMBL/GenBank/DDBJ whole genome shotgun (WGS) entry which is preliminary data.</text>
</comment>
<accession>A0A1Q9EQJ8</accession>
<dbReference type="InterPro" id="IPR043502">
    <property type="entry name" value="DNA/RNA_pol_sf"/>
</dbReference>
<evidence type="ECO:0000259" key="2">
    <source>
        <dbReference type="PROSITE" id="PS50878"/>
    </source>
</evidence>
<dbReference type="CDD" id="cd01650">
    <property type="entry name" value="RT_nLTR_like"/>
    <property type="match status" value="1"/>
</dbReference>
<dbReference type="Pfam" id="PF00078">
    <property type="entry name" value="RVT_1"/>
    <property type="match status" value="1"/>
</dbReference>
<feature type="domain" description="Reverse transcriptase" evidence="2">
    <location>
        <begin position="455"/>
        <end position="766"/>
    </location>
</feature>
<organism evidence="3 4">
    <name type="scientific">Symbiodinium microadriaticum</name>
    <name type="common">Dinoflagellate</name>
    <name type="synonym">Zooxanthella microadriatica</name>
    <dbReference type="NCBI Taxonomy" id="2951"/>
    <lineage>
        <taxon>Eukaryota</taxon>
        <taxon>Sar</taxon>
        <taxon>Alveolata</taxon>
        <taxon>Dinophyceae</taxon>
        <taxon>Suessiales</taxon>
        <taxon>Symbiodiniaceae</taxon>
        <taxon>Symbiodinium</taxon>
    </lineage>
</organism>
<protein>
    <submittedName>
        <fullName evidence="3">LINE-1 retrotransposable element ORF2 protein</fullName>
    </submittedName>
</protein>
<sequence>MGYVLLLHNILADVPPRLYSALGQEWRITWCEFRNIMRAWIGDPPAPTMLAITQEPETGAEQSRFGRLSQTLRARSLSPSDGPLLGSRTALIDGATDARVFPTILLPYTFPAFQVGSALPLSLPDQSECAYMLAQLIYFAKELSVELLVLGPPRGAAWESRTASKAFCDHLAHTLSASPDPSDLDRALQQAAAKHLLPVQPSTTCDSAADRVTGMVKQMWNLRHTAQQFAIEVLRPFTIVAQIRHWRGTGERLWFSVGQLLSAWRHQASYLRQHRHLRRRGRQVKKELLEEQLQQAWEADQHGDKSSIWKVVNRLAPRTARVTIQLRGKQGNLLTPTEEAERFRTYCEQIYKLPTSQLSSTTVEPSSVPTLPSTLVTTPEPPLAHSHATTPLDAPLVNSPHSQPTLGPIEVPHLAAALSLLPARKATPPHLAQLHLWHLGKTVLLPHLATLCQQLWQTPHEFHQLWADAWIAWLAKPGKAPDQPENLRPISLTEGGGRIVVKALTLQLRPSLTEATRSWPQYAYVPGRSIEHAIIRALHHCRRVQTSIASQRITLQERRATGRVPTACQGGVTLSIDTSKAFDTVNRSVLEQELKTARIPEPELTLIMSLHQNIGYWPAGPESDIRVSSERGVRQGCPLAPSLWTLVTVALLRAMAGTESLDWIQHNTTMFADDLLLQWEYSSISELERMISAIQRCFQILARLGLQVQHRKTQLLLAQKGRLAHKWWQAHTASTKEGRFLRIPQPGQKDLHLPIVPQLTYLGIVLSYKDATTATVEHRLQVAEAQRARLLKVLHSRTLPLRKRVQLWVACVRSSALYGLHLLDLQQKHVERITVVLVRHLRAIARSFAHMSQEASQALLLRLGVEDPLPFLLRAGQKLLTKTIQSQDPMVHQPRILQWLAHITETRLALDSHVEQVIPPRTEFCPTETALDNEATPLRRCYPRYHELLRQTLHPKASPGRHLPPTQLHPAMEHVPEQMDLDKEEWECFGNLLGKRPLALGMESPNKYPHPSGKGVPLQGGSRQRPLPPQRGSRQTAPSQGSRTKEEHRGKSGTSSDQLLYKVAKALIVQSDYLSRLQSDHTVIFTFRNGDGPQLMVPLLHEVTANWRDQRSKGKVTKSLKQTLLQYVTSEIITRVTTFADDKNAQAKAQEMGWVTSDLEYNYLDWNAEEQRLVPRQEGTLTQVQVLADARRLKTLLKEQELIIKFSASRNAQPNSASETATFILELSLQIPAAAEAMAIFRKWFASSALLLLSLRLKPARPERSPLIKEIQEAVGW</sequence>
<dbReference type="SUPFAM" id="SSF56672">
    <property type="entry name" value="DNA/RNA polymerases"/>
    <property type="match status" value="1"/>
</dbReference>
<keyword evidence="4" id="KW-1185">Reference proteome</keyword>
<name>A0A1Q9EQJ8_SYMMI</name>
<feature type="region of interest" description="Disordered" evidence="1">
    <location>
        <begin position="1000"/>
        <end position="1056"/>
    </location>
</feature>
<feature type="compositionally biased region" description="Polar residues" evidence="1">
    <location>
        <begin position="1032"/>
        <end position="1042"/>
    </location>
</feature>
<dbReference type="PANTHER" id="PTHR19446">
    <property type="entry name" value="REVERSE TRANSCRIPTASES"/>
    <property type="match status" value="1"/>
</dbReference>
<dbReference type="AlphaFoldDB" id="A0A1Q9EQJ8"/>